<feature type="chain" id="PRO_5040919627" evidence="2">
    <location>
        <begin position="19"/>
        <end position="333"/>
    </location>
</feature>
<comment type="caution">
    <text evidence="3">The sequence shown here is derived from an EMBL/GenBank/DDBJ whole genome shotgun (WGS) entry which is preliminary data.</text>
</comment>
<gene>
    <name evidence="3" type="ORF">PDIGIT_LOCUS5693</name>
</gene>
<accession>A0A9W4UAW3</accession>
<dbReference type="EMBL" id="CAOQHR010000003">
    <property type="protein sequence ID" value="CAI6332665.1"/>
    <property type="molecule type" value="Genomic_DNA"/>
</dbReference>
<feature type="region of interest" description="Disordered" evidence="1">
    <location>
        <begin position="111"/>
        <end position="141"/>
    </location>
</feature>
<reference evidence="3" key="1">
    <citation type="submission" date="2023-01" db="EMBL/GenBank/DDBJ databases">
        <authorList>
            <person name="Van Ghelder C."/>
            <person name="Rancurel C."/>
        </authorList>
    </citation>
    <scope>NUCLEOTIDE SEQUENCE</scope>
    <source>
        <strain evidence="3">CNCM I-4278</strain>
    </source>
</reference>
<feature type="signal peptide" evidence="2">
    <location>
        <begin position="1"/>
        <end position="18"/>
    </location>
</feature>
<protein>
    <submittedName>
        <fullName evidence="3">Uncharacterized protein</fullName>
    </submittedName>
</protein>
<evidence type="ECO:0000313" key="4">
    <source>
        <dbReference type="Proteomes" id="UP001152607"/>
    </source>
</evidence>
<dbReference type="OrthoDB" id="4704201at2759"/>
<evidence type="ECO:0000256" key="2">
    <source>
        <dbReference type="SAM" id="SignalP"/>
    </source>
</evidence>
<keyword evidence="2" id="KW-0732">Signal</keyword>
<keyword evidence="4" id="KW-1185">Reference proteome</keyword>
<dbReference type="AlphaFoldDB" id="A0A9W4UAW3"/>
<proteinExistence type="predicted"/>
<name>A0A9W4UAW3_9PLEO</name>
<organism evidence="3 4">
    <name type="scientific">Periconia digitata</name>
    <dbReference type="NCBI Taxonomy" id="1303443"/>
    <lineage>
        <taxon>Eukaryota</taxon>
        <taxon>Fungi</taxon>
        <taxon>Dikarya</taxon>
        <taxon>Ascomycota</taxon>
        <taxon>Pezizomycotina</taxon>
        <taxon>Dothideomycetes</taxon>
        <taxon>Pleosporomycetidae</taxon>
        <taxon>Pleosporales</taxon>
        <taxon>Massarineae</taxon>
        <taxon>Periconiaceae</taxon>
        <taxon>Periconia</taxon>
    </lineage>
</organism>
<evidence type="ECO:0000256" key="1">
    <source>
        <dbReference type="SAM" id="MobiDB-lite"/>
    </source>
</evidence>
<sequence>MQLLSLIPISLLASTLTAAPLTIELEASGNSTIETADHKVYKLKSNHEVTKIKVSDDKPSLNVTSSNVTSSELKLEYKHRIQQGLKVPANKTVSLGLDSYFRAEEDEIKKKKEEEERKKAEEEKKKKEEEEKKQKEEDKKNGVYDRKGNVRVTFKKETMSIANIELDEIFKRLREACHTTGQCETNDIVIKGQDIGKGRGSDVKNVELTLEPQGSYRESHRDNLLTLLEAAVREVAVCEEYTHTSTCSFTMGYCPSRTTHVKQCKVPAYWGVNIQKAEDKDEGSAPPSIGTNLDLQVVGDTICQDTYKDLAKMGKAVHSAVGGVFSLWQFACI</sequence>
<evidence type="ECO:0000313" key="3">
    <source>
        <dbReference type="EMBL" id="CAI6332665.1"/>
    </source>
</evidence>
<dbReference type="Proteomes" id="UP001152607">
    <property type="component" value="Unassembled WGS sequence"/>
</dbReference>